<protein>
    <submittedName>
        <fullName evidence="1">Uncharacterized protein</fullName>
    </submittedName>
</protein>
<reference evidence="1 2" key="1">
    <citation type="submission" date="2012-02" db="EMBL/GenBank/DDBJ databases">
        <title>Complete genome sequence of Actinoplanes missouriensis 431 (= NBRC 102363).</title>
        <authorList>
            <person name="Ohnishi Y."/>
            <person name="Ishikawa J."/>
            <person name="Sekine M."/>
            <person name="Hosoyama A."/>
            <person name="Harada T."/>
            <person name="Narita H."/>
            <person name="Hata T."/>
            <person name="Konno Y."/>
            <person name="Tutikane K."/>
            <person name="Fujita N."/>
            <person name="Horinouchi S."/>
            <person name="Hayakawa M."/>
        </authorList>
    </citation>
    <scope>NUCLEOTIDE SEQUENCE [LARGE SCALE GENOMIC DNA]</scope>
    <source>
        <strain evidence="2">ATCC 14538 / DSM 43046 / CBS 188.64 / JCM 3121 / NBRC 102363 / NCIMB 12654 / NRRL B-3342 / UNCC 431</strain>
    </source>
</reference>
<dbReference type="PROSITE" id="PS50292">
    <property type="entry name" value="PEROXIDASE_3"/>
    <property type="match status" value="1"/>
</dbReference>
<dbReference type="KEGG" id="ams:AMIS_20170"/>
<dbReference type="PATRIC" id="fig|512565.3.peg.2021"/>
<proteinExistence type="predicted"/>
<dbReference type="Proteomes" id="UP000007882">
    <property type="component" value="Chromosome"/>
</dbReference>
<evidence type="ECO:0000313" key="1">
    <source>
        <dbReference type="EMBL" id="BAL87237.1"/>
    </source>
</evidence>
<dbReference type="InterPro" id="IPR019791">
    <property type="entry name" value="Haem_peroxidase_animal"/>
</dbReference>
<dbReference type="STRING" id="512565.AMIS_20170"/>
<organism evidence="1 2">
    <name type="scientific">Actinoplanes missouriensis (strain ATCC 14538 / DSM 43046 / CBS 188.64 / JCM 3121 / NBRC 102363 / NCIMB 12654 / NRRL B-3342 / UNCC 431)</name>
    <dbReference type="NCBI Taxonomy" id="512565"/>
    <lineage>
        <taxon>Bacteria</taxon>
        <taxon>Bacillati</taxon>
        <taxon>Actinomycetota</taxon>
        <taxon>Actinomycetes</taxon>
        <taxon>Micromonosporales</taxon>
        <taxon>Micromonosporaceae</taxon>
        <taxon>Actinoplanes</taxon>
    </lineage>
</organism>
<keyword evidence="2" id="KW-1185">Reference proteome</keyword>
<gene>
    <name evidence="1" type="ordered locus">AMIS_20170</name>
</gene>
<sequence>MSGIVGRDPVGKTIVEEFAANHPDWSDEQICDRINREYTEPVITVAEVTQWRPEVTS</sequence>
<name>I0H2K0_ACTM4</name>
<dbReference type="AlphaFoldDB" id="I0H2K0"/>
<dbReference type="HOGENOM" id="CLU_202957_0_0_11"/>
<accession>I0H2K0</accession>
<evidence type="ECO:0000313" key="2">
    <source>
        <dbReference type="Proteomes" id="UP000007882"/>
    </source>
</evidence>
<dbReference type="EMBL" id="AP012319">
    <property type="protein sequence ID" value="BAL87237.1"/>
    <property type="molecule type" value="Genomic_DNA"/>
</dbReference>
<dbReference type="RefSeq" id="WP_014442132.1">
    <property type="nucleotide sequence ID" value="NC_017093.1"/>
</dbReference>